<evidence type="ECO:0000259" key="1">
    <source>
        <dbReference type="PROSITE" id="PS50943"/>
    </source>
</evidence>
<reference evidence="2 3" key="1">
    <citation type="submission" date="2020-12" db="EMBL/GenBank/DDBJ databases">
        <title>FDA dAtabase for Regulatory Grade micrObial Sequences (FDA-ARGOS): Supporting development and validation of Infectious Disease Dx tests.</title>
        <authorList>
            <person name="Sproer C."/>
            <person name="Gronow S."/>
            <person name="Severitt S."/>
            <person name="Schroder I."/>
            <person name="Tallon L."/>
            <person name="Sadzewicz L."/>
            <person name="Zhao X."/>
            <person name="Boylan J."/>
            <person name="Ott S."/>
            <person name="Bowen H."/>
            <person name="Vavikolanu K."/>
            <person name="Mehta A."/>
            <person name="Aluvathingal J."/>
            <person name="Nadendla S."/>
            <person name="Lowell S."/>
            <person name="Myers T."/>
            <person name="Yan Y."/>
            <person name="Sichtig H."/>
        </authorList>
    </citation>
    <scope>NUCLEOTIDE SEQUENCE [LARGE SCALE GENOMIC DNA]</scope>
    <source>
        <strain evidence="2 3">FDAARGOS_909</strain>
    </source>
</reference>
<protein>
    <submittedName>
        <fullName evidence="2">Helix-turn-helix transcriptional regulator</fullName>
    </submittedName>
</protein>
<dbReference type="RefSeq" id="WP_197956428.1">
    <property type="nucleotide sequence ID" value="NZ_CP065668.1"/>
</dbReference>
<organism evidence="2 3">
    <name type="scientific">Delftia acidovorans</name>
    <name type="common">Pseudomonas acidovorans</name>
    <name type="synonym">Comamonas acidovorans</name>
    <dbReference type="NCBI Taxonomy" id="80866"/>
    <lineage>
        <taxon>Bacteria</taxon>
        <taxon>Pseudomonadati</taxon>
        <taxon>Pseudomonadota</taxon>
        <taxon>Betaproteobacteria</taxon>
        <taxon>Burkholderiales</taxon>
        <taxon>Comamonadaceae</taxon>
        <taxon>Delftia</taxon>
    </lineage>
</organism>
<dbReference type="AlphaFoldDB" id="A0A7T2S629"/>
<feature type="domain" description="HTH cro/C1-type" evidence="1">
    <location>
        <begin position="11"/>
        <end position="65"/>
    </location>
</feature>
<dbReference type="Gene3D" id="1.10.260.40">
    <property type="entry name" value="lambda repressor-like DNA-binding domains"/>
    <property type="match status" value="1"/>
</dbReference>
<dbReference type="EMBL" id="CP065668">
    <property type="protein sequence ID" value="QPS09559.1"/>
    <property type="molecule type" value="Genomic_DNA"/>
</dbReference>
<dbReference type="Pfam" id="PF01381">
    <property type="entry name" value="HTH_3"/>
    <property type="match status" value="1"/>
</dbReference>
<name>A0A7T2S629_DELAC</name>
<dbReference type="InterPro" id="IPR010982">
    <property type="entry name" value="Lambda_DNA-bd_dom_sf"/>
</dbReference>
<dbReference type="PROSITE" id="PS50943">
    <property type="entry name" value="HTH_CROC1"/>
    <property type="match status" value="1"/>
</dbReference>
<proteinExistence type="predicted"/>
<dbReference type="GO" id="GO:0003677">
    <property type="term" value="F:DNA binding"/>
    <property type="evidence" value="ECO:0007669"/>
    <property type="project" value="InterPro"/>
</dbReference>
<evidence type="ECO:0000313" key="3">
    <source>
        <dbReference type="Proteomes" id="UP000594778"/>
    </source>
</evidence>
<evidence type="ECO:0000313" key="2">
    <source>
        <dbReference type="EMBL" id="QPS09559.1"/>
    </source>
</evidence>
<gene>
    <name evidence="2" type="ORF">I6G66_05925</name>
</gene>
<dbReference type="InterPro" id="IPR001387">
    <property type="entry name" value="Cro/C1-type_HTH"/>
</dbReference>
<dbReference type="Proteomes" id="UP000594778">
    <property type="component" value="Chromosome"/>
</dbReference>
<accession>A0A7T2S629</accession>
<sequence length="105" mass="11273">MNGNEALAKRLIMARAWAGMSQNDLARRAGIAQTQLSRYETARSQPRRAALDRLAGELGISPAWLALGNGDAHCGCPIQSTQQSPIDLAIVSTQALLNEVARRCS</sequence>
<dbReference type="SMART" id="SM00530">
    <property type="entry name" value="HTH_XRE"/>
    <property type="match status" value="1"/>
</dbReference>
<dbReference type="SUPFAM" id="SSF47413">
    <property type="entry name" value="lambda repressor-like DNA-binding domains"/>
    <property type="match status" value="1"/>
</dbReference>
<dbReference type="CDD" id="cd00093">
    <property type="entry name" value="HTH_XRE"/>
    <property type="match status" value="1"/>
</dbReference>